<proteinExistence type="predicted"/>
<name>A0A0V1GS51_9BILA</name>
<accession>A0A0V1GS51</accession>
<organism evidence="1 2">
    <name type="scientific">Trichinella zimbabwensis</name>
    <dbReference type="NCBI Taxonomy" id="268475"/>
    <lineage>
        <taxon>Eukaryota</taxon>
        <taxon>Metazoa</taxon>
        <taxon>Ecdysozoa</taxon>
        <taxon>Nematoda</taxon>
        <taxon>Enoplea</taxon>
        <taxon>Dorylaimia</taxon>
        <taxon>Trichinellida</taxon>
        <taxon>Trichinellidae</taxon>
        <taxon>Trichinella</taxon>
    </lineage>
</organism>
<sequence length="38" mass="4772">MNFQRQLVNEHTNLYRHQHRLCKLQLIRMIHLPLEFLS</sequence>
<comment type="caution">
    <text evidence="1">The sequence shown here is derived from an EMBL/GenBank/DDBJ whole genome shotgun (WGS) entry which is preliminary data.</text>
</comment>
<keyword evidence="2" id="KW-1185">Reference proteome</keyword>
<evidence type="ECO:0000313" key="1">
    <source>
        <dbReference type="EMBL" id="KRZ01166.1"/>
    </source>
</evidence>
<evidence type="ECO:0000313" key="2">
    <source>
        <dbReference type="Proteomes" id="UP000055024"/>
    </source>
</evidence>
<dbReference type="Proteomes" id="UP000055024">
    <property type="component" value="Unassembled WGS sequence"/>
</dbReference>
<protein>
    <submittedName>
        <fullName evidence="1">Uncharacterized protein</fullName>
    </submittedName>
</protein>
<gene>
    <name evidence="1" type="ORF">T11_12117</name>
</gene>
<dbReference type="AlphaFoldDB" id="A0A0V1GS51"/>
<dbReference type="EMBL" id="JYDP01000326">
    <property type="protein sequence ID" value="KRZ01166.1"/>
    <property type="molecule type" value="Genomic_DNA"/>
</dbReference>
<reference evidence="1 2" key="1">
    <citation type="submission" date="2015-01" db="EMBL/GenBank/DDBJ databases">
        <title>Evolution of Trichinella species and genotypes.</title>
        <authorList>
            <person name="Korhonen P.K."/>
            <person name="Edoardo P."/>
            <person name="Giuseppe L.R."/>
            <person name="Gasser R.B."/>
        </authorList>
    </citation>
    <scope>NUCLEOTIDE SEQUENCE [LARGE SCALE GENOMIC DNA]</scope>
    <source>
        <strain evidence="1">ISS1029</strain>
    </source>
</reference>